<feature type="region of interest" description="Disordered" evidence="1">
    <location>
        <begin position="53"/>
        <end position="91"/>
    </location>
</feature>
<dbReference type="AlphaFoldDB" id="A0AAI9YV33"/>
<dbReference type="RefSeq" id="XP_060312474.1">
    <property type="nucleotide sequence ID" value="XM_060456200.1"/>
</dbReference>
<reference evidence="2 3" key="1">
    <citation type="submission" date="2016-10" db="EMBL/GenBank/DDBJ databases">
        <title>The genome sequence of Colletotrichum fioriniae PJ7.</title>
        <authorList>
            <person name="Baroncelli R."/>
        </authorList>
    </citation>
    <scope>NUCLEOTIDE SEQUENCE [LARGE SCALE GENOMIC DNA]</scope>
    <source>
        <strain evidence="2 3">IMI 309622</strain>
    </source>
</reference>
<sequence length="120" mass="13060">MTRRPSSFCPNTTITPPSSPTDSEILLQEIALQGISIRSVGPRAEAAHRLAIAQSAPAGEAIETTEIGDRQDHTSASSQGNNSKHSEHETDVYEIDLIHAVLEEKQYWSEEAEAEAEATF</sequence>
<feature type="compositionally biased region" description="Polar residues" evidence="1">
    <location>
        <begin position="74"/>
        <end position="83"/>
    </location>
</feature>
<organism evidence="2 3">
    <name type="scientific">Colletotrichum costaricense</name>
    <dbReference type="NCBI Taxonomy" id="1209916"/>
    <lineage>
        <taxon>Eukaryota</taxon>
        <taxon>Fungi</taxon>
        <taxon>Dikarya</taxon>
        <taxon>Ascomycota</taxon>
        <taxon>Pezizomycotina</taxon>
        <taxon>Sordariomycetes</taxon>
        <taxon>Hypocreomycetidae</taxon>
        <taxon>Glomerellales</taxon>
        <taxon>Glomerellaceae</taxon>
        <taxon>Colletotrichum</taxon>
        <taxon>Colletotrichum acutatum species complex</taxon>
    </lineage>
</organism>
<evidence type="ECO:0000313" key="2">
    <source>
        <dbReference type="EMBL" id="KAK1525620.1"/>
    </source>
</evidence>
<proteinExistence type="predicted"/>
<dbReference type="GeneID" id="85339747"/>
<dbReference type="EMBL" id="MOOE01000008">
    <property type="protein sequence ID" value="KAK1525620.1"/>
    <property type="molecule type" value="Genomic_DNA"/>
</dbReference>
<gene>
    <name evidence="2" type="ORF">CCOS01_08038</name>
</gene>
<protein>
    <submittedName>
        <fullName evidence="2">Uncharacterized protein</fullName>
    </submittedName>
</protein>
<name>A0AAI9YV33_9PEZI</name>
<feature type="region of interest" description="Disordered" evidence="1">
    <location>
        <begin position="1"/>
        <end position="21"/>
    </location>
</feature>
<comment type="caution">
    <text evidence="2">The sequence shown here is derived from an EMBL/GenBank/DDBJ whole genome shotgun (WGS) entry which is preliminary data.</text>
</comment>
<accession>A0AAI9YV33</accession>
<feature type="compositionally biased region" description="Low complexity" evidence="1">
    <location>
        <begin position="10"/>
        <end position="21"/>
    </location>
</feature>
<keyword evidence="3" id="KW-1185">Reference proteome</keyword>
<evidence type="ECO:0000313" key="3">
    <source>
        <dbReference type="Proteomes" id="UP001240678"/>
    </source>
</evidence>
<evidence type="ECO:0000256" key="1">
    <source>
        <dbReference type="SAM" id="MobiDB-lite"/>
    </source>
</evidence>
<dbReference type="Proteomes" id="UP001240678">
    <property type="component" value="Unassembled WGS sequence"/>
</dbReference>